<feature type="compositionally biased region" description="Polar residues" evidence="1">
    <location>
        <begin position="1"/>
        <end position="11"/>
    </location>
</feature>
<gene>
    <name evidence="2" type="ORF">JAAARDRAFT_200881</name>
</gene>
<keyword evidence="3" id="KW-1185">Reference proteome</keyword>
<dbReference type="AlphaFoldDB" id="A0A067P3Q4"/>
<evidence type="ECO:0000313" key="2">
    <source>
        <dbReference type="EMBL" id="KDQ49394.1"/>
    </source>
</evidence>
<evidence type="ECO:0000256" key="1">
    <source>
        <dbReference type="SAM" id="MobiDB-lite"/>
    </source>
</evidence>
<dbReference type="Proteomes" id="UP000027265">
    <property type="component" value="Unassembled WGS sequence"/>
</dbReference>
<feature type="region of interest" description="Disordered" evidence="1">
    <location>
        <begin position="1"/>
        <end position="46"/>
    </location>
</feature>
<dbReference type="HOGENOM" id="CLU_151418_0_0_1"/>
<dbReference type="EMBL" id="KL197786">
    <property type="protein sequence ID" value="KDQ49394.1"/>
    <property type="molecule type" value="Genomic_DNA"/>
</dbReference>
<evidence type="ECO:0000313" key="3">
    <source>
        <dbReference type="Proteomes" id="UP000027265"/>
    </source>
</evidence>
<sequence length="142" mass="16343">MSNVPTPNVSGSKRAALSNKDGGENRKQKVKETKMTQEDRSRKSDVRLAELEAKMKQYEASLVDMLKTPDNIFNDQDGLTSHGRKLILEVSQQMTHMQIKIKPEETRMKMYNDVDGYIEFMLEVINSVSERSEESRDAKMRD</sequence>
<dbReference type="InParanoid" id="A0A067P3Q4"/>
<protein>
    <submittedName>
        <fullName evidence="2">Uncharacterized protein</fullName>
    </submittedName>
</protein>
<accession>A0A067P3Q4</accession>
<organism evidence="2 3">
    <name type="scientific">Jaapia argillacea MUCL 33604</name>
    <dbReference type="NCBI Taxonomy" id="933084"/>
    <lineage>
        <taxon>Eukaryota</taxon>
        <taxon>Fungi</taxon>
        <taxon>Dikarya</taxon>
        <taxon>Basidiomycota</taxon>
        <taxon>Agaricomycotina</taxon>
        <taxon>Agaricomycetes</taxon>
        <taxon>Agaricomycetidae</taxon>
        <taxon>Jaapiales</taxon>
        <taxon>Jaapiaceae</taxon>
        <taxon>Jaapia</taxon>
    </lineage>
</organism>
<name>A0A067P3Q4_9AGAM</name>
<proteinExistence type="predicted"/>
<reference evidence="3" key="1">
    <citation type="journal article" date="2014" name="Proc. Natl. Acad. Sci. U.S.A.">
        <title>Extensive sampling of basidiomycete genomes demonstrates inadequacy of the white-rot/brown-rot paradigm for wood decay fungi.</title>
        <authorList>
            <person name="Riley R."/>
            <person name="Salamov A.A."/>
            <person name="Brown D.W."/>
            <person name="Nagy L.G."/>
            <person name="Floudas D."/>
            <person name="Held B.W."/>
            <person name="Levasseur A."/>
            <person name="Lombard V."/>
            <person name="Morin E."/>
            <person name="Otillar R."/>
            <person name="Lindquist E.A."/>
            <person name="Sun H."/>
            <person name="LaButti K.M."/>
            <person name="Schmutz J."/>
            <person name="Jabbour D."/>
            <person name="Luo H."/>
            <person name="Baker S.E."/>
            <person name="Pisabarro A.G."/>
            <person name="Walton J.D."/>
            <person name="Blanchette R.A."/>
            <person name="Henrissat B."/>
            <person name="Martin F."/>
            <person name="Cullen D."/>
            <person name="Hibbett D.S."/>
            <person name="Grigoriev I.V."/>
        </authorList>
    </citation>
    <scope>NUCLEOTIDE SEQUENCE [LARGE SCALE GENOMIC DNA]</scope>
    <source>
        <strain evidence="3">MUCL 33604</strain>
    </source>
</reference>
<feature type="compositionally biased region" description="Basic and acidic residues" evidence="1">
    <location>
        <begin position="21"/>
        <end position="46"/>
    </location>
</feature>